<dbReference type="SUPFAM" id="SSF53474">
    <property type="entry name" value="alpha/beta-Hydrolases"/>
    <property type="match status" value="1"/>
</dbReference>
<dbReference type="InterPro" id="IPR050266">
    <property type="entry name" value="AB_hydrolase_sf"/>
</dbReference>
<comment type="similarity">
    <text evidence="1">Belongs to the AB hydrolase superfamily.</text>
</comment>
<protein>
    <submittedName>
        <fullName evidence="4">Serine hydrolase-like protein 2</fullName>
    </submittedName>
</protein>
<dbReference type="Gene3D" id="3.40.50.1820">
    <property type="entry name" value="alpha/beta hydrolase"/>
    <property type="match status" value="1"/>
</dbReference>
<reference evidence="4" key="1">
    <citation type="submission" date="2018-10" db="EMBL/GenBank/DDBJ databases">
        <title>Transcriptome assembly of Aceria tosichella (Wheat curl mite) Type 2.</title>
        <authorList>
            <person name="Scully E.D."/>
            <person name="Geib S.M."/>
            <person name="Palmer N.A."/>
            <person name="Gupta A.K."/>
            <person name="Sarath G."/>
            <person name="Tatineni S."/>
        </authorList>
    </citation>
    <scope>NUCLEOTIDE SEQUENCE</scope>
    <source>
        <strain evidence="4">LincolnNE</strain>
    </source>
</reference>
<dbReference type="InterPro" id="IPR029058">
    <property type="entry name" value="AB_hydrolase_fold"/>
</dbReference>
<dbReference type="Pfam" id="PF12697">
    <property type="entry name" value="Abhydrolase_6"/>
    <property type="match status" value="1"/>
</dbReference>
<proteinExistence type="inferred from homology"/>
<dbReference type="GO" id="GO:0016020">
    <property type="term" value="C:membrane"/>
    <property type="evidence" value="ECO:0007669"/>
    <property type="project" value="TreeGrafter"/>
</dbReference>
<dbReference type="AlphaFoldDB" id="A0A6G1SBB4"/>
<feature type="domain" description="AB hydrolase-1" evidence="3">
    <location>
        <begin position="34"/>
        <end position="365"/>
    </location>
</feature>
<keyword evidence="2 4" id="KW-0378">Hydrolase</keyword>
<accession>A0A6G1SBB4</accession>
<dbReference type="InterPro" id="IPR000073">
    <property type="entry name" value="AB_hydrolase_1"/>
</dbReference>
<dbReference type="PANTHER" id="PTHR43798">
    <property type="entry name" value="MONOACYLGLYCEROL LIPASE"/>
    <property type="match status" value="1"/>
</dbReference>
<evidence type="ECO:0000259" key="3">
    <source>
        <dbReference type="Pfam" id="PF12697"/>
    </source>
</evidence>
<sequence>MSRRIIVDELEFEVPYGKLAAKTWHEETDESKRVLLLHGWMDNAGSFDNMVPRLKHKDGLYIVALDLPGHGKSSQLPPGSSYSDLNIVMEIRRCLTELKWIQPVPKKLVNGDHGSPKPGGGRMISSASQNSIASMNDSSGGKTHKKFTIIGHSLGAGLGLFYTSLYPNDVEEIVLLDFIKARTPPVNELLQDTAETIDQFIETVPSQSPFSSPVLSKTTLSSNSQNRQADKGQVVVSQEAAIVATIEAHRQLGILTREDATCLLKRSTVAVSTPPNCVIYSRDLRLQSMLNLRENIEIHNVMFNRICCHILIIVGKRGMYSQDELFRDKMDEVERYYRERAKSLHIQWTDGDHYLHMNRPQETAEVINQYLEDPTAFKVKAD</sequence>
<organism evidence="4">
    <name type="scientific">Aceria tosichella</name>
    <name type="common">wheat curl mite</name>
    <dbReference type="NCBI Taxonomy" id="561515"/>
    <lineage>
        <taxon>Eukaryota</taxon>
        <taxon>Metazoa</taxon>
        <taxon>Ecdysozoa</taxon>
        <taxon>Arthropoda</taxon>
        <taxon>Chelicerata</taxon>
        <taxon>Arachnida</taxon>
        <taxon>Acari</taxon>
        <taxon>Acariformes</taxon>
        <taxon>Trombidiformes</taxon>
        <taxon>Prostigmata</taxon>
        <taxon>Eupodina</taxon>
        <taxon>Eriophyoidea</taxon>
        <taxon>Eriophyidae</taxon>
        <taxon>Eriophyinae</taxon>
        <taxon>Aceriini</taxon>
        <taxon>Aceria</taxon>
    </lineage>
</organism>
<evidence type="ECO:0000256" key="1">
    <source>
        <dbReference type="ARBA" id="ARBA00008645"/>
    </source>
</evidence>
<evidence type="ECO:0000256" key="2">
    <source>
        <dbReference type="ARBA" id="ARBA00022801"/>
    </source>
</evidence>
<evidence type="ECO:0000313" key="4">
    <source>
        <dbReference type="EMBL" id="MDE47210.1"/>
    </source>
</evidence>
<name>A0A6G1SBB4_9ACAR</name>
<dbReference type="PANTHER" id="PTHR43798:SF14">
    <property type="entry name" value="SERINE HYDROLASE-LIKE PROTEIN DDB_G0286239"/>
    <property type="match status" value="1"/>
</dbReference>
<dbReference type="GO" id="GO:0016787">
    <property type="term" value="F:hydrolase activity"/>
    <property type="evidence" value="ECO:0007669"/>
    <property type="project" value="UniProtKB-KW"/>
</dbReference>
<dbReference type="EMBL" id="GGYP01002439">
    <property type="protein sequence ID" value="MDE47210.1"/>
    <property type="molecule type" value="Transcribed_RNA"/>
</dbReference>
<gene>
    <name evidence="4" type="primary">SERHL2</name>
    <name evidence="4" type="ORF">g.19857</name>
</gene>